<dbReference type="EMBL" id="CBFJ010000169">
    <property type="protein sequence ID" value="CDC48449.1"/>
    <property type="molecule type" value="Genomic_DNA"/>
</dbReference>
<dbReference type="Proteomes" id="UP000018142">
    <property type="component" value="Unassembled WGS sequence"/>
</dbReference>
<reference evidence="2" key="1">
    <citation type="submission" date="2012-11" db="EMBL/GenBank/DDBJ databases">
        <title>Dependencies among metagenomic species, viruses, plasmids and units of genetic variation.</title>
        <authorList>
            <person name="Nielsen H.B."/>
            <person name="Almeida M."/>
            <person name="Juncker A.S."/>
            <person name="Rasmussen S."/>
            <person name="Li J."/>
            <person name="Sunagawa S."/>
            <person name="Plichta D."/>
            <person name="Gautier L."/>
            <person name="Le Chatelier E."/>
            <person name="Peletier E."/>
            <person name="Bonde I."/>
            <person name="Nielsen T."/>
            <person name="Manichanh C."/>
            <person name="Arumugam M."/>
            <person name="Batto J."/>
            <person name="Santos M.B.Q.D."/>
            <person name="Blom N."/>
            <person name="Borruel N."/>
            <person name="Burgdorf K.S."/>
            <person name="Boumezbeur F."/>
            <person name="Casellas F."/>
            <person name="Dore J."/>
            <person name="Guarner F."/>
            <person name="Hansen T."/>
            <person name="Hildebrand F."/>
            <person name="Kaas R.S."/>
            <person name="Kennedy S."/>
            <person name="Kristiansen K."/>
            <person name="Kultima J.R."/>
            <person name="Leonard P."/>
            <person name="Levenez F."/>
            <person name="Lund O."/>
            <person name="Moumen B."/>
            <person name="Le Paslier D."/>
            <person name="Pons N."/>
            <person name="Pedersen O."/>
            <person name="Prifti E."/>
            <person name="Qin J."/>
            <person name="Raes J."/>
            <person name="Tap J."/>
            <person name="Tims S."/>
            <person name="Ussery D.W."/>
            <person name="Yamada T."/>
            <person name="MetaHit consortium"/>
            <person name="Renault P."/>
            <person name="Sicheritz-Ponten T."/>
            <person name="Bork P."/>
            <person name="Wang J."/>
            <person name="Brunak S."/>
            <person name="Ehrlich S.D."/>
        </authorList>
    </citation>
    <scope>NUCLEOTIDE SEQUENCE [LARGE SCALE GENOMIC DNA]</scope>
</reference>
<dbReference type="InterPro" id="IPR000182">
    <property type="entry name" value="GNAT_dom"/>
</dbReference>
<feature type="domain" description="N-acetyltransferase" evidence="1">
    <location>
        <begin position="1"/>
        <end position="112"/>
    </location>
</feature>
<protein>
    <recommendedName>
        <fullName evidence="1">N-acetyltransferase domain-containing protein</fullName>
    </recommendedName>
</protein>
<dbReference type="SUPFAM" id="SSF55729">
    <property type="entry name" value="Acyl-CoA N-acyltransferases (Nat)"/>
    <property type="match status" value="1"/>
</dbReference>
<proteinExistence type="predicted"/>
<evidence type="ECO:0000313" key="3">
    <source>
        <dbReference type="Proteomes" id="UP000018142"/>
    </source>
</evidence>
<accession>R6RSZ1</accession>
<sequence length="112" mass="12686">MAEPVTARQNAIYDCTHIYLDAFDKKGPIGDLHSEAVAEYLERFTKTENCFMYTLIEKDVIVGFLTACEIPGILSRNIKIDTVAIAPEYQNKGYGTVMMNKFFNLFENAVFS</sequence>
<dbReference type="AlphaFoldDB" id="R6RSZ1"/>
<dbReference type="Pfam" id="PF00583">
    <property type="entry name" value="Acetyltransf_1"/>
    <property type="match status" value="1"/>
</dbReference>
<gene>
    <name evidence="2" type="ORF">BN788_00414</name>
</gene>
<dbReference type="CDD" id="cd04301">
    <property type="entry name" value="NAT_SF"/>
    <property type="match status" value="1"/>
</dbReference>
<dbReference type="GO" id="GO:0016747">
    <property type="term" value="F:acyltransferase activity, transferring groups other than amino-acyl groups"/>
    <property type="evidence" value="ECO:0007669"/>
    <property type="project" value="InterPro"/>
</dbReference>
<evidence type="ECO:0000313" key="2">
    <source>
        <dbReference type="EMBL" id="CDC48449.1"/>
    </source>
</evidence>
<organism evidence="2 3">
    <name type="scientific">[Eubacterium] siraeum CAG:80</name>
    <dbReference type="NCBI Taxonomy" id="1263080"/>
    <lineage>
        <taxon>Bacteria</taxon>
        <taxon>Bacillati</taxon>
        <taxon>Bacillota</taxon>
        <taxon>Clostridia</taxon>
        <taxon>Eubacteriales</taxon>
        <taxon>Oscillospiraceae</taxon>
        <taxon>Oscillospiraceae incertae sedis</taxon>
    </lineage>
</organism>
<evidence type="ECO:0000259" key="1">
    <source>
        <dbReference type="PROSITE" id="PS51186"/>
    </source>
</evidence>
<name>R6RSZ1_9FIRM</name>
<dbReference type="InterPro" id="IPR016181">
    <property type="entry name" value="Acyl_CoA_acyltransferase"/>
</dbReference>
<dbReference type="Gene3D" id="3.40.630.30">
    <property type="match status" value="1"/>
</dbReference>
<comment type="caution">
    <text evidence="2">The sequence shown here is derived from an EMBL/GenBank/DDBJ whole genome shotgun (WGS) entry which is preliminary data.</text>
</comment>
<dbReference type="PROSITE" id="PS51186">
    <property type="entry name" value="GNAT"/>
    <property type="match status" value="1"/>
</dbReference>